<dbReference type="InterPro" id="IPR001650">
    <property type="entry name" value="Helicase_C-like"/>
</dbReference>
<dbReference type="Proteomes" id="UP001157379">
    <property type="component" value="Unassembled WGS sequence"/>
</dbReference>
<dbReference type="EMBL" id="JAOPMD010000015">
    <property type="protein sequence ID" value="MDH7899991.1"/>
    <property type="molecule type" value="Genomic_DNA"/>
</dbReference>
<proteinExistence type="predicted"/>
<keyword evidence="3" id="KW-0547">Nucleotide-binding</keyword>
<evidence type="ECO:0000313" key="3">
    <source>
        <dbReference type="EMBL" id="MDH7899991.1"/>
    </source>
</evidence>
<dbReference type="PROSITE" id="PS51194">
    <property type="entry name" value="HELICASE_CTER"/>
    <property type="match status" value="1"/>
</dbReference>
<dbReference type="Pfam" id="PF00271">
    <property type="entry name" value="Helicase_C"/>
    <property type="match status" value="1"/>
</dbReference>
<keyword evidence="3" id="KW-0067">ATP-binding</keyword>
<keyword evidence="3" id="KW-0347">Helicase</keyword>
<dbReference type="PANTHER" id="PTHR41313:SF1">
    <property type="entry name" value="DNA METHYLASE ADENINE-SPECIFIC DOMAIN-CONTAINING PROTEIN"/>
    <property type="match status" value="1"/>
</dbReference>
<dbReference type="InterPro" id="IPR052933">
    <property type="entry name" value="DNA_Protect_Modify"/>
</dbReference>
<reference evidence="3" key="1">
    <citation type="journal article" date="2023" name="Gut Microbes">
        <title>Characterization of Bifidobacterium kashiwanohense that utilizes both milk- and plant-derived oligosaccharides.</title>
        <authorList>
            <person name="Orihara K."/>
            <person name="Yahagi K."/>
            <person name="Saito Y."/>
            <person name="Watanabe Y."/>
            <person name="Sasai T."/>
            <person name="Hara T."/>
            <person name="Tsukuda N."/>
            <person name="Oki K."/>
            <person name="Fujimoto J."/>
            <person name="Matsuki T."/>
        </authorList>
    </citation>
    <scope>NUCLEOTIDE SEQUENCE</scope>
    <source>
        <strain evidence="3">YIT 13057</strain>
    </source>
</reference>
<feature type="region of interest" description="Disordered" evidence="1">
    <location>
        <begin position="624"/>
        <end position="671"/>
    </location>
</feature>
<dbReference type="SUPFAM" id="SSF52540">
    <property type="entry name" value="P-loop containing nucleoside triphosphate hydrolases"/>
    <property type="match status" value="2"/>
</dbReference>
<feature type="compositionally biased region" description="Basic and acidic residues" evidence="1">
    <location>
        <begin position="992"/>
        <end position="1003"/>
    </location>
</feature>
<dbReference type="RefSeq" id="WP_281088152.1">
    <property type="nucleotide sequence ID" value="NZ_JAOPLY010000007.1"/>
</dbReference>
<organism evidence="3 4">
    <name type="scientific">Bifidobacterium catenulatum subsp. kashiwanohense</name>
    <dbReference type="NCBI Taxonomy" id="630129"/>
    <lineage>
        <taxon>Bacteria</taxon>
        <taxon>Bacillati</taxon>
        <taxon>Actinomycetota</taxon>
        <taxon>Actinomycetes</taxon>
        <taxon>Bifidobacteriales</taxon>
        <taxon>Bifidobacteriaceae</taxon>
        <taxon>Bifidobacterium</taxon>
    </lineage>
</organism>
<name>A0AAJ1PB23_9BIFI</name>
<feature type="domain" description="Helicase C-terminal" evidence="2">
    <location>
        <begin position="246"/>
        <end position="424"/>
    </location>
</feature>
<feature type="region of interest" description="Disordered" evidence="1">
    <location>
        <begin position="979"/>
        <end position="1018"/>
    </location>
</feature>
<dbReference type="InterPro" id="IPR027417">
    <property type="entry name" value="P-loop_NTPase"/>
</dbReference>
<dbReference type="GO" id="GO:0004386">
    <property type="term" value="F:helicase activity"/>
    <property type="evidence" value="ECO:0007669"/>
    <property type="project" value="UniProtKB-KW"/>
</dbReference>
<protein>
    <submittedName>
        <fullName evidence="3">Helicase-related protein</fullName>
    </submittedName>
</protein>
<dbReference type="Gene3D" id="3.40.50.300">
    <property type="entry name" value="P-loop containing nucleotide triphosphate hydrolases"/>
    <property type="match status" value="1"/>
</dbReference>
<feature type="compositionally biased region" description="Basic and acidic residues" evidence="1">
    <location>
        <begin position="629"/>
        <end position="669"/>
    </location>
</feature>
<dbReference type="AlphaFoldDB" id="A0AAJ1PB23"/>
<dbReference type="InterPro" id="IPR038718">
    <property type="entry name" value="SNF2-like_sf"/>
</dbReference>
<evidence type="ECO:0000313" key="4">
    <source>
        <dbReference type="Proteomes" id="UP001157379"/>
    </source>
</evidence>
<dbReference type="SMART" id="SM00490">
    <property type="entry name" value="HELICc"/>
    <property type="match status" value="1"/>
</dbReference>
<evidence type="ECO:0000256" key="1">
    <source>
        <dbReference type="SAM" id="MobiDB-lite"/>
    </source>
</evidence>
<reference evidence="3" key="2">
    <citation type="submission" date="2023-04" db="EMBL/GenBank/DDBJ databases">
        <authorList>
            <person name="Orihara K."/>
        </authorList>
    </citation>
    <scope>NUCLEOTIDE SEQUENCE</scope>
    <source>
        <strain evidence="3">YIT 13057</strain>
    </source>
</reference>
<dbReference type="PANTHER" id="PTHR41313">
    <property type="entry name" value="ADENINE-SPECIFIC METHYLTRANSFERASE"/>
    <property type="match status" value="1"/>
</dbReference>
<keyword evidence="3" id="KW-0378">Hydrolase</keyword>
<dbReference type="Gene3D" id="3.40.50.10810">
    <property type="entry name" value="Tandem AAA-ATPase domain"/>
    <property type="match status" value="1"/>
</dbReference>
<sequence length="1018" mass="114008">MQRLRDGKESRDDKALAGIEFESLGVDMLIVDEAHHFKNLGVPVASADLGMQLSSAAKCEDLLDKCEWLREAGHGSNIAFMTGTPVSNSMSELYNMQRYLAPGTLKAQGLDTFAALAGAYGQVVPTVELKPEGNGFQVKQRFARFQNLPELMNAVKQFTDMITNDDIQLPLPELEQVPMPVPITDRQKKEMEKLSDRADRVRDGDVPSEVDNLLKITGDGRKIALDPKLLKGHENGRPLENGKIQACAENVARIWQEETPRLGTQLVFCDSSTPASGGWNAYQDLKDRLIRLGVPAEQIAFVHDAGDNPAKRERLFAKVRSGEIRVLMGSTQKLGTGTNVQERLAAIHDLDCPWRPADLEQRLGRIQRQGNTYGHVRDYRYVTEGTFDAYSYQTVERKQRFISQLMSSKSPAREAADLNADVVTLANIKALATGDPDIQRRMTLENEINQLKLLRASWAQQKADTRRDIGQQLQPRIEGIRQAIREKTDDKPLASKALSIHQTARMNGRWEGMTINGQPVGDRQTACRFLHQAAHQAHDGDTIAEYDGLPVIARRAATSGRITLAVKAVHEHESGTEMPGPYLTGPSSIVSQLDRIVRNMATDPGKLTERLADAERELAAAQETLAEPFAHEDEYRRKQAELERLTSKPDETRETEGRDQKTTQKERSENMPLTQENVRRLLEQDPDITGITQGGNAMGNYLEARLTDGRAVQIDFHDNPAWKDTDPLAGRIEVSYANRPQAEWQYDDNDMADREHTVIDPSDPDAEGRLAKAVKDWERSGGLGRTSKASHLAAQQPPEEYAYRWRKPGDTDRHIAYLSTAFDRDQAMKAREDAGYLVTKVEEDPAILYERHRKASCLHASHILERYDSPDPTAVGILHGIVSEVNAHDPENDIAAYLTYPSDKAVQLAGDGLTEADIAEKREMGGWDPRTDPLMRINEQGDWTGVTQQQADQLVWDNRDEILARASYDSELSTWTLHQLDQLKEPQPAQSLDRDRPEPDREAPAQTESTTKRRGPRL</sequence>
<comment type="caution">
    <text evidence="3">The sequence shown here is derived from an EMBL/GenBank/DDBJ whole genome shotgun (WGS) entry which is preliminary data.</text>
</comment>
<accession>A0AAJ1PB23</accession>
<gene>
    <name evidence="3" type="ORF">OB936_07225</name>
</gene>
<evidence type="ECO:0000259" key="2">
    <source>
        <dbReference type="PROSITE" id="PS51194"/>
    </source>
</evidence>